<accession>A0A9N9NAR7</accession>
<dbReference type="EMBL" id="CAJVPP010012543">
    <property type="protein sequence ID" value="CAG8717999.1"/>
    <property type="molecule type" value="Genomic_DNA"/>
</dbReference>
<dbReference type="Proteomes" id="UP000789375">
    <property type="component" value="Unassembled WGS sequence"/>
</dbReference>
<feature type="non-terminal residue" evidence="1">
    <location>
        <position position="168"/>
    </location>
</feature>
<reference evidence="1" key="1">
    <citation type="submission" date="2021-06" db="EMBL/GenBank/DDBJ databases">
        <authorList>
            <person name="Kallberg Y."/>
            <person name="Tangrot J."/>
            <person name="Rosling A."/>
        </authorList>
    </citation>
    <scope>NUCLEOTIDE SEQUENCE</scope>
    <source>
        <strain evidence="1">87-6 pot B 2015</strain>
    </source>
</reference>
<name>A0A9N9NAR7_FUNMO</name>
<comment type="caution">
    <text evidence="1">The sequence shown here is derived from an EMBL/GenBank/DDBJ whole genome shotgun (WGS) entry which is preliminary data.</text>
</comment>
<protein>
    <submittedName>
        <fullName evidence="1">7422_t:CDS:1</fullName>
    </submittedName>
</protein>
<keyword evidence="2" id="KW-1185">Reference proteome</keyword>
<dbReference type="AlphaFoldDB" id="A0A9N9NAR7"/>
<proteinExistence type="predicted"/>
<sequence length="168" mass="19207">PLITAPNMITTTNMIMARDPLITAPNMITTTNMIMTRDPLITAQNMITTTNMIMTKDSVNFLTKNFNDMNLKVKIFKLFPIRSTYYASSRTVDQRESYAVLARSFENSGVNVSSTFCSNTNWPLKFVALSNLSMGIKNDKQELSSHMQESQEISHNLKDDYKYSFEYI</sequence>
<organism evidence="1 2">
    <name type="scientific">Funneliformis mosseae</name>
    <name type="common">Endomycorrhizal fungus</name>
    <name type="synonym">Glomus mosseae</name>
    <dbReference type="NCBI Taxonomy" id="27381"/>
    <lineage>
        <taxon>Eukaryota</taxon>
        <taxon>Fungi</taxon>
        <taxon>Fungi incertae sedis</taxon>
        <taxon>Mucoromycota</taxon>
        <taxon>Glomeromycotina</taxon>
        <taxon>Glomeromycetes</taxon>
        <taxon>Glomerales</taxon>
        <taxon>Glomeraceae</taxon>
        <taxon>Funneliformis</taxon>
    </lineage>
</organism>
<evidence type="ECO:0000313" key="1">
    <source>
        <dbReference type="EMBL" id="CAG8717999.1"/>
    </source>
</evidence>
<evidence type="ECO:0000313" key="2">
    <source>
        <dbReference type="Proteomes" id="UP000789375"/>
    </source>
</evidence>
<gene>
    <name evidence="1" type="ORF">FMOSSE_LOCUS14781</name>
</gene>